<dbReference type="Proteomes" id="UP000032930">
    <property type="component" value="Chromosome"/>
</dbReference>
<dbReference type="AlphaFoldDB" id="A0A0B6XEC2"/>
<dbReference type="EMBL" id="FO818637">
    <property type="protein sequence ID" value="CDM90619.1"/>
    <property type="molecule type" value="Genomic_DNA"/>
</dbReference>
<sequence length="44" mass="5200">MQFLLSLHLMVVLDVQLIDKQKLTLVRHQDFHLLPQIAVCFLEL</sequence>
<gene>
    <name evidence="1" type="ORF">XBW1_3262</name>
</gene>
<dbReference type="KEGG" id="xbv:XBW1_3262"/>
<accession>A0A0B6XEC2</accession>
<evidence type="ECO:0000313" key="1">
    <source>
        <dbReference type="EMBL" id="CDM90619.1"/>
    </source>
</evidence>
<organism evidence="1 2">
    <name type="scientific">Xenorhabdus bovienii</name>
    <name type="common">Xenorhabdus nematophila subsp. bovienii</name>
    <dbReference type="NCBI Taxonomy" id="40576"/>
    <lineage>
        <taxon>Bacteria</taxon>
        <taxon>Pseudomonadati</taxon>
        <taxon>Pseudomonadota</taxon>
        <taxon>Gammaproteobacteria</taxon>
        <taxon>Enterobacterales</taxon>
        <taxon>Morganellaceae</taxon>
        <taxon>Xenorhabdus</taxon>
    </lineage>
</organism>
<reference evidence="1 2" key="1">
    <citation type="submission" date="2014-02" db="EMBL/GenBank/DDBJ databases">
        <authorList>
            <person name="Genoscope - CEA"/>
        </authorList>
    </citation>
    <scope>NUCLEOTIDE SEQUENCE [LARGE SCALE GENOMIC DNA]</scope>
    <source>
        <strain evidence="1 2">CS03</strain>
    </source>
</reference>
<protein>
    <submittedName>
        <fullName evidence="1">Uncharacterized protein</fullName>
    </submittedName>
</protein>
<name>A0A0B6XEC2_XENBV</name>
<evidence type="ECO:0000313" key="2">
    <source>
        <dbReference type="Proteomes" id="UP000032930"/>
    </source>
</evidence>
<proteinExistence type="predicted"/>